<evidence type="ECO:0000313" key="2">
    <source>
        <dbReference type="EMBL" id="KAJ9594689.1"/>
    </source>
</evidence>
<keyword evidence="1" id="KW-0472">Membrane</keyword>
<dbReference type="Proteomes" id="UP001233999">
    <property type="component" value="Unassembled WGS sequence"/>
</dbReference>
<sequence length="67" mass="7907">WFVLFELLFILQRDLLGVGHKEFQIEKDLFLFLDCLNSAMLFDSLFLFCFSTSLVAYSFSFISLHVM</sequence>
<gene>
    <name evidence="2" type="ORF">L9F63_014023</name>
</gene>
<evidence type="ECO:0000256" key="1">
    <source>
        <dbReference type="SAM" id="Phobius"/>
    </source>
</evidence>
<keyword evidence="1" id="KW-1133">Transmembrane helix</keyword>
<comment type="caution">
    <text evidence="2">The sequence shown here is derived from an EMBL/GenBank/DDBJ whole genome shotgun (WGS) entry which is preliminary data.</text>
</comment>
<dbReference type="EMBL" id="JASPKZ010002725">
    <property type="protein sequence ID" value="KAJ9594689.1"/>
    <property type="molecule type" value="Genomic_DNA"/>
</dbReference>
<organism evidence="2 3">
    <name type="scientific">Diploptera punctata</name>
    <name type="common">Pacific beetle cockroach</name>
    <dbReference type="NCBI Taxonomy" id="6984"/>
    <lineage>
        <taxon>Eukaryota</taxon>
        <taxon>Metazoa</taxon>
        <taxon>Ecdysozoa</taxon>
        <taxon>Arthropoda</taxon>
        <taxon>Hexapoda</taxon>
        <taxon>Insecta</taxon>
        <taxon>Pterygota</taxon>
        <taxon>Neoptera</taxon>
        <taxon>Polyneoptera</taxon>
        <taxon>Dictyoptera</taxon>
        <taxon>Blattodea</taxon>
        <taxon>Blaberoidea</taxon>
        <taxon>Blaberidae</taxon>
        <taxon>Diplopterinae</taxon>
        <taxon>Diploptera</taxon>
    </lineage>
</organism>
<reference evidence="2" key="1">
    <citation type="journal article" date="2023" name="IScience">
        <title>Live-bearing cockroach genome reveals convergent evolutionary mechanisms linked to viviparity in insects and beyond.</title>
        <authorList>
            <person name="Fouks B."/>
            <person name="Harrison M.C."/>
            <person name="Mikhailova A.A."/>
            <person name="Marchal E."/>
            <person name="English S."/>
            <person name="Carruthers M."/>
            <person name="Jennings E.C."/>
            <person name="Chiamaka E.L."/>
            <person name="Frigard R.A."/>
            <person name="Pippel M."/>
            <person name="Attardo G.M."/>
            <person name="Benoit J.B."/>
            <person name="Bornberg-Bauer E."/>
            <person name="Tobe S.S."/>
        </authorList>
    </citation>
    <scope>NUCLEOTIDE SEQUENCE</scope>
    <source>
        <strain evidence="2">Stay&amp;Tobe</strain>
    </source>
</reference>
<proteinExistence type="predicted"/>
<evidence type="ECO:0000313" key="3">
    <source>
        <dbReference type="Proteomes" id="UP001233999"/>
    </source>
</evidence>
<feature type="transmembrane region" description="Helical" evidence="1">
    <location>
        <begin position="45"/>
        <end position="66"/>
    </location>
</feature>
<feature type="non-terminal residue" evidence="2">
    <location>
        <position position="67"/>
    </location>
</feature>
<protein>
    <submittedName>
        <fullName evidence="2">Uncharacterized protein</fullName>
    </submittedName>
</protein>
<accession>A0AAD8ELX3</accession>
<keyword evidence="3" id="KW-1185">Reference proteome</keyword>
<reference evidence="2" key="2">
    <citation type="submission" date="2023-05" db="EMBL/GenBank/DDBJ databases">
        <authorList>
            <person name="Fouks B."/>
        </authorList>
    </citation>
    <scope>NUCLEOTIDE SEQUENCE</scope>
    <source>
        <strain evidence="2">Stay&amp;Tobe</strain>
        <tissue evidence="2">Testes</tissue>
    </source>
</reference>
<dbReference type="AlphaFoldDB" id="A0AAD8ELX3"/>
<feature type="non-terminal residue" evidence="2">
    <location>
        <position position="1"/>
    </location>
</feature>
<name>A0AAD8ELX3_DIPPU</name>
<keyword evidence="1" id="KW-0812">Transmembrane</keyword>